<dbReference type="InterPro" id="IPR015421">
    <property type="entry name" value="PyrdxlP-dep_Trfase_major"/>
</dbReference>
<dbReference type="Gene3D" id="3.90.1150.10">
    <property type="entry name" value="Aspartate Aminotransferase, domain 1"/>
    <property type="match status" value="1"/>
</dbReference>
<dbReference type="CDD" id="cd00609">
    <property type="entry name" value="AAT_like"/>
    <property type="match status" value="1"/>
</dbReference>
<dbReference type="GO" id="GO:0003700">
    <property type="term" value="F:DNA-binding transcription factor activity"/>
    <property type="evidence" value="ECO:0007669"/>
    <property type="project" value="InterPro"/>
</dbReference>
<dbReference type="InterPro" id="IPR036388">
    <property type="entry name" value="WH-like_DNA-bd_sf"/>
</dbReference>
<keyword evidence="2" id="KW-0663">Pyridoxal phosphate</keyword>
<keyword evidence="3" id="KW-0805">Transcription regulation</keyword>
<dbReference type="SUPFAM" id="SSF53383">
    <property type="entry name" value="PLP-dependent transferases"/>
    <property type="match status" value="1"/>
</dbReference>
<dbReference type="SUPFAM" id="SSF46785">
    <property type="entry name" value="Winged helix' DNA-binding domain"/>
    <property type="match status" value="1"/>
</dbReference>
<dbReference type="GO" id="GO:0030170">
    <property type="term" value="F:pyridoxal phosphate binding"/>
    <property type="evidence" value="ECO:0007669"/>
    <property type="project" value="InterPro"/>
</dbReference>
<evidence type="ECO:0000256" key="2">
    <source>
        <dbReference type="ARBA" id="ARBA00022898"/>
    </source>
</evidence>
<dbReference type="InterPro" id="IPR036390">
    <property type="entry name" value="WH_DNA-bd_sf"/>
</dbReference>
<evidence type="ECO:0000256" key="4">
    <source>
        <dbReference type="ARBA" id="ARBA00023125"/>
    </source>
</evidence>
<dbReference type="Gene3D" id="3.40.640.10">
    <property type="entry name" value="Type I PLP-dependent aspartate aminotransferase-like (Major domain)"/>
    <property type="match status" value="1"/>
</dbReference>
<dbReference type="Pfam" id="PF00155">
    <property type="entry name" value="Aminotran_1_2"/>
    <property type="match status" value="1"/>
</dbReference>
<dbReference type="InterPro" id="IPR004839">
    <property type="entry name" value="Aminotransferase_I/II_large"/>
</dbReference>
<evidence type="ECO:0000313" key="8">
    <source>
        <dbReference type="Proteomes" id="UP000239434"/>
    </source>
</evidence>
<proteinExistence type="inferred from homology"/>
<dbReference type="PANTHER" id="PTHR46577">
    <property type="entry name" value="HTH-TYPE TRANSCRIPTIONAL REGULATORY PROTEIN GABR"/>
    <property type="match status" value="1"/>
</dbReference>
<dbReference type="InterPro" id="IPR051446">
    <property type="entry name" value="HTH_trans_reg/aminotransferase"/>
</dbReference>
<dbReference type="PROSITE" id="PS50949">
    <property type="entry name" value="HTH_GNTR"/>
    <property type="match status" value="1"/>
</dbReference>
<evidence type="ECO:0000313" key="7">
    <source>
        <dbReference type="EMBL" id="PRD41098.1"/>
    </source>
</evidence>
<feature type="domain" description="HTH gntR-type" evidence="6">
    <location>
        <begin position="13"/>
        <end position="81"/>
    </location>
</feature>
<dbReference type="PANTHER" id="PTHR46577:SF1">
    <property type="entry name" value="HTH-TYPE TRANSCRIPTIONAL REGULATORY PROTEIN GABR"/>
    <property type="match status" value="1"/>
</dbReference>
<comment type="caution">
    <text evidence="7">The sequence shown here is derived from an EMBL/GenBank/DDBJ whole genome shotgun (WGS) entry which is preliminary data.</text>
</comment>
<keyword evidence="5" id="KW-0804">Transcription</keyword>
<dbReference type="InterPro" id="IPR015422">
    <property type="entry name" value="PyrdxlP-dep_Trfase_small"/>
</dbReference>
<comment type="similarity">
    <text evidence="1">In the C-terminal section; belongs to the class-I pyridoxal-phosphate-dependent aminotransferase family.</text>
</comment>
<protein>
    <submittedName>
        <fullName evidence="7">GntR family transcriptional regulator</fullName>
    </submittedName>
</protein>
<gene>
    <name evidence="7" type="ORF">C5748_23605</name>
</gene>
<dbReference type="GO" id="GO:0003677">
    <property type="term" value="F:DNA binding"/>
    <property type="evidence" value="ECO:0007669"/>
    <property type="project" value="UniProtKB-KW"/>
</dbReference>
<dbReference type="Proteomes" id="UP000239434">
    <property type="component" value="Unassembled WGS sequence"/>
</dbReference>
<keyword evidence="4" id="KW-0238">DNA-binding</keyword>
<accession>A0A2S9IKR4</accession>
<dbReference type="RefSeq" id="WP_105744921.1">
    <property type="nucleotide sequence ID" value="NZ_PVBR01000025.1"/>
</dbReference>
<dbReference type="InterPro" id="IPR015424">
    <property type="entry name" value="PyrdxlP-dep_Trfase"/>
</dbReference>
<name>A0A2S9IKR4_9HYPH</name>
<dbReference type="InterPro" id="IPR000524">
    <property type="entry name" value="Tscrpt_reg_HTH_GntR"/>
</dbReference>
<dbReference type="AlphaFoldDB" id="A0A2S9IKR4"/>
<sequence length="471" mass="50870">MTNWIPDITGFKAPKYIAIADAMDRDIDAGILKPGARLPPQRELAYGLKVTIGTISRAYALATERGLIAGEVGRGTYVLARAEQQSIALQGSDFRGARVEASPALAQALRMDSTAGVNVGQSQIIGPMLAQVFIDEPHRANDYTRTISDEWREAGAAWLATGGWRPALDTIIPTTGALSGVENVVAAITAPGDKIAFEDLTYSALARGAALIGRRAIKVRGDEEGLDPDDFERVCARDHPKVLVVIPTLNNPTITIMPEENRRRIAEIAHRYNVWIIEDNIYGEALDDAPPPFAHIAPERTFHVSGVSKLLSAGLRAGWLSGPPGFANQITNAKKLMTGGLPYAMTEVTARLVLSGEAARLKAAVLREIRLRGEIAREILAGHRFASHPRSPYIWLTLPDPWLPGTFKNAALEAGVAIVEADAFKVGQADRVCHCVRAAFSLLKTQADVRHGFTILRQLLDNAGAGFDGME</sequence>
<organism evidence="7 8">
    <name type="scientific">Phyllobacterium phragmitis</name>
    <dbReference type="NCBI Taxonomy" id="2670329"/>
    <lineage>
        <taxon>Bacteria</taxon>
        <taxon>Pseudomonadati</taxon>
        <taxon>Pseudomonadota</taxon>
        <taxon>Alphaproteobacteria</taxon>
        <taxon>Hyphomicrobiales</taxon>
        <taxon>Phyllobacteriaceae</taxon>
        <taxon>Phyllobacterium</taxon>
    </lineage>
</organism>
<evidence type="ECO:0000256" key="5">
    <source>
        <dbReference type="ARBA" id="ARBA00023163"/>
    </source>
</evidence>
<dbReference type="CDD" id="cd07377">
    <property type="entry name" value="WHTH_GntR"/>
    <property type="match status" value="1"/>
</dbReference>
<dbReference type="Gene3D" id="1.10.10.10">
    <property type="entry name" value="Winged helix-like DNA-binding domain superfamily/Winged helix DNA-binding domain"/>
    <property type="match status" value="1"/>
</dbReference>
<evidence type="ECO:0000259" key="6">
    <source>
        <dbReference type="PROSITE" id="PS50949"/>
    </source>
</evidence>
<dbReference type="EMBL" id="PVBR01000025">
    <property type="protein sequence ID" value="PRD41098.1"/>
    <property type="molecule type" value="Genomic_DNA"/>
</dbReference>
<evidence type="ECO:0000256" key="3">
    <source>
        <dbReference type="ARBA" id="ARBA00023015"/>
    </source>
</evidence>
<reference evidence="7 8" key="1">
    <citation type="submission" date="2018-02" db="EMBL/GenBank/DDBJ databases">
        <title>The draft genome of Phyllobacterium sp. 1N-3.</title>
        <authorList>
            <person name="Liu L."/>
            <person name="Li L."/>
            <person name="Zhang X."/>
            <person name="Wang T."/>
            <person name="Liang L."/>
        </authorList>
    </citation>
    <scope>NUCLEOTIDE SEQUENCE [LARGE SCALE GENOMIC DNA]</scope>
    <source>
        <strain evidence="7 8">1N-3</strain>
    </source>
</reference>
<keyword evidence="8" id="KW-1185">Reference proteome</keyword>
<dbReference type="SMART" id="SM00345">
    <property type="entry name" value="HTH_GNTR"/>
    <property type="match status" value="1"/>
</dbReference>
<dbReference type="Pfam" id="PF00392">
    <property type="entry name" value="GntR"/>
    <property type="match status" value="1"/>
</dbReference>
<evidence type="ECO:0000256" key="1">
    <source>
        <dbReference type="ARBA" id="ARBA00005384"/>
    </source>
</evidence>